<accession>F6B8Z9</accession>
<sequence>MKRFVIEFGTGIDFHGQNFTGAAQKAVKDAISHSCLCGLTEIVGLKDLNDMIVEVTVAVPEPEKVNQGKVLEVIPFGRKTIKVINGGMQVSGLFIPALGDSDDSIVVANACVEVKVN</sequence>
<gene>
    <name evidence="3" type="ordered locus">Desca_0769</name>
</gene>
<evidence type="ECO:0000256" key="2">
    <source>
        <dbReference type="ARBA" id="ARBA00023134"/>
    </source>
</evidence>
<reference evidence="3" key="1">
    <citation type="submission" date="2011-05" db="EMBL/GenBank/DDBJ databases">
        <title>Complete sequence of Desulfotomaculum carboxydivorans CO-1-SRB.</title>
        <authorList>
            <consortium name="US DOE Joint Genome Institute"/>
            <person name="Lucas S."/>
            <person name="Han J."/>
            <person name="Lapidus A."/>
            <person name="Cheng J.-F."/>
            <person name="Goodwin L."/>
            <person name="Pitluck S."/>
            <person name="Peters L."/>
            <person name="Mikhailova N."/>
            <person name="Lu M."/>
            <person name="Han C."/>
            <person name="Tapia R."/>
            <person name="Land M."/>
            <person name="Hauser L."/>
            <person name="Kyrpides N."/>
            <person name="Ivanova N."/>
            <person name="Pagani I."/>
            <person name="Stams A."/>
            <person name="Plugge C."/>
            <person name="Muyzer G."/>
            <person name="Kuever J."/>
            <person name="Parshina S."/>
            <person name="Ivanova A."/>
            <person name="Nazina T."/>
            <person name="Woyke T."/>
        </authorList>
    </citation>
    <scope>NUCLEOTIDE SEQUENCE [LARGE SCALE GENOMIC DNA]</scope>
    <source>
        <strain evidence="3">CO-1-SRB</strain>
    </source>
</reference>
<dbReference type="STRING" id="868595.Desca_0769"/>
<dbReference type="Pfam" id="PF09585">
    <property type="entry name" value="Lin0512_fam"/>
    <property type="match status" value="1"/>
</dbReference>
<dbReference type="NCBIfam" id="TIGR02058">
    <property type="entry name" value="lin0512_fam"/>
    <property type="match status" value="1"/>
</dbReference>
<keyword evidence="2" id="KW-0342">GTP-binding</keyword>
<evidence type="ECO:0000313" key="4">
    <source>
        <dbReference type="Proteomes" id="UP000009226"/>
    </source>
</evidence>
<dbReference type="PANTHER" id="PTHR34784">
    <property type="entry name" value="50S RIBOSOMAL PROTEIN L34"/>
    <property type="match status" value="1"/>
</dbReference>
<name>F6B8Z9_DESCC</name>
<dbReference type="AlphaFoldDB" id="F6B8Z9"/>
<dbReference type="RefSeq" id="WP_003545134.1">
    <property type="nucleotide sequence ID" value="NC_015565.1"/>
</dbReference>
<dbReference type="Proteomes" id="UP000009226">
    <property type="component" value="Chromosome"/>
</dbReference>
<dbReference type="EMBL" id="CP002736">
    <property type="protein sequence ID" value="AEF93650.1"/>
    <property type="molecule type" value="Genomic_DNA"/>
</dbReference>
<protein>
    <recommendedName>
        <fullName evidence="5">Lin0512 family protein</fullName>
    </recommendedName>
</protein>
<dbReference type="GO" id="GO:0005525">
    <property type="term" value="F:GTP binding"/>
    <property type="evidence" value="ECO:0007669"/>
    <property type="project" value="UniProtKB-KW"/>
</dbReference>
<dbReference type="eggNOG" id="ENOG50319M2">
    <property type="taxonomic scope" value="Bacteria"/>
</dbReference>
<dbReference type="KEGG" id="dca:Desca_0769"/>
<keyword evidence="1" id="KW-0547">Nucleotide-binding</keyword>
<organism evidence="3 4">
    <name type="scientific">Desulfotomaculum nigrificans (strain DSM 14880 / VKM B-2319 / CO-1-SRB)</name>
    <name type="common">Desulfotomaculum carboxydivorans</name>
    <dbReference type="NCBI Taxonomy" id="868595"/>
    <lineage>
        <taxon>Bacteria</taxon>
        <taxon>Bacillati</taxon>
        <taxon>Bacillota</taxon>
        <taxon>Clostridia</taxon>
        <taxon>Eubacteriales</taxon>
        <taxon>Desulfotomaculaceae</taxon>
        <taxon>Desulfotomaculum</taxon>
    </lineage>
</organism>
<dbReference type="InterPro" id="IPR011719">
    <property type="entry name" value="CHP02058"/>
</dbReference>
<dbReference type="InterPro" id="IPR037103">
    <property type="entry name" value="Tubulin/FtsZ-like_C"/>
</dbReference>
<dbReference type="HOGENOM" id="CLU_148546_0_0_9"/>
<dbReference type="PANTHER" id="PTHR34784:SF1">
    <property type="entry name" value="50S RIBOSOMAL PROTEIN L34"/>
    <property type="match status" value="1"/>
</dbReference>
<evidence type="ECO:0000256" key="1">
    <source>
        <dbReference type="ARBA" id="ARBA00022741"/>
    </source>
</evidence>
<dbReference type="Gene3D" id="3.30.1330.20">
    <property type="entry name" value="Tubulin/FtsZ, C-terminal domain"/>
    <property type="match status" value="1"/>
</dbReference>
<evidence type="ECO:0000313" key="3">
    <source>
        <dbReference type="EMBL" id="AEF93650.1"/>
    </source>
</evidence>
<proteinExistence type="predicted"/>
<keyword evidence="4" id="KW-1185">Reference proteome</keyword>
<evidence type="ECO:0008006" key="5">
    <source>
        <dbReference type="Google" id="ProtNLM"/>
    </source>
</evidence>